<feature type="compositionally biased region" description="Basic and acidic residues" evidence="1">
    <location>
        <begin position="629"/>
        <end position="639"/>
    </location>
</feature>
<evidence type="ECO:0000259" key="2">
    <source>
        <dbReference type="Pfam" id="PF03108"/>
    </source>
</evidence>
<feature type="compositionally biased region" description="Basic residues" evidence="1">
    <location>
        <begin position="223"/>
        <end position="232"/>
    </location>
</feature>
<reference evidence="3" key="1">
    <citation type="journal article" date="2005" name="PLoS Biol.">
        <title>The genomes of Oryza sativa: a history of duplications.</title>
        <authorList>
            <person name="Yu J."/>
            <person name="Wang J."/>
            <person name="Lin W."/>
            <person name="Li S."/>
            <person name="Li H."/>
            <person name="Zhou J."/>
            <person name="Ni P."/>
            <person name="Dong W."/>
            <person name="Hu S."/>
            <person name="Zeng C."/>
            <person name="Zhang J."/>
            <person name="Zhang Y."/>
            <person name="Li R."/>
            <person name="Xu Z."/>
            <person name="Li S."/>
            <person name="Li X."/>
            <person name="Zheng H."/>
            <person name="Cong L."/>
            <person name="Lin L."/>
            <person name="Yin J."/>
            <person name="Geng J."/>
            <person name="Li G."/>
            <person name="Shi J."/>
            <person name="Liu J."/>
            <person name="Lv H."/>
            <person name="Li J."/>
            <person name="Wang J."/>
            <person name="Deng Y."/>
            <person name="Ran L."/>
            <person name="Shi X."/>
            <person name="Wang X."/>
            <person name="Wu Q."/>
            <person name="Li C."/>
            <person name="Ren X."/>
            <person name="Wang J."/>
            <person name="Wang X."/>
            <person name="Li D."/>
            <person name="Liu D."/>
            <person name="Zhang X."/>
            <person name="Ji Z."/>
            <person name="Zhao W."/>
            <person name="Sun Y."/>
            <person name="Zhang Z."/>
            <person name="Bao J."/>
            <person name="Han Y."/>
            <person name="Dong L."/>
            <person name="Ji J."/>
            <person name="Chen P."/>
            <person name="Wu S."/>
            <person name="Liu J."/>
            <person name="Xiao Y."/>
            <person name="Bu D."/>
            <person name="Tan J."/>
            <person name="Yang L."/>
            <person name="Ye C."/>
            <person name="Zhang J."/>
            <person name="Xu J."/>
            <person name="Zhou Y."/>
            <person name="Yu Y."/>
            <person name="Zhang B."/>
            <person name="Zhuang S."/>
            <person name="Wei H."/>
            <person name="Liu B."/>
            <person name="Lei M."/>
            <person name="Yu H."/>
            <person name="Li Y."/>
            <person name="Xu H."/>
            <person name="Wei S."/>
            <person name="He X."/>
            <person name="Fang L."/>
            <person name="Zhang Z."/>
            <person name="Zhang Y."/>
            <person name="Huang X."/>
            <person name="Su Z."/>
            <person name="Tong W."/>
            <person name="Li J."/>
            <person name="Tong Z."/>
            <person name="Li S."/>
            <person name="Ye J."/>
            <person name="Wang L."/>
            <person name="Fang L."/>
            <person name="Lei T."/>
            <person name="Chen C."/>
            <person name="Chen H."/>
            <person name="Xu Z."/>
            <person name="Li H."/>
            <person name="Huang H."/>
            <person name="Zhang F."/>
            <person name="Xu H."/>
            <person name="Li N."/>
            <person name="Zhao C."/>
            <person name="Li S."/>
            <person name="Dong L."/>
            <person name="Huang Y."/>
            <person name="Li L."/>
            <person name="Xi Y."/>
            <person name="Qi Q."/>
            <person name="Li W."/>
            <person name="Zhang B."/>
            <person name="Hu W."/>
            <person name="Zhang Y."/>
            <person name="Tian X."/>
            <person name="Jiao Y."/>
            <person name="Liang X."/>
            <person name="Jin J."/>
            <person name="Gao L."/>
            <person name="Zheng W."/>
            <person name="Hao B."/>
            <person name="Liu S."/>
            <person name="Wang W."/>
            <person name="Yuan L."/>
            <person name="Cao M."/>
            <person name="McDermott J."/>
            <person name="Samudrala R."/>
            <person name="Wang J."/>
            <person name="Wong G.K."/>
            <person name="Yang H."/>
        </authorList>
    </citation>
    <scope>NUCLEOTIDE SEQUENCE [LARGE SCALE GENOMIC DNA]</scope>
</reference>
<dbReference type="PANTHER" id="PTHR31973:SF187">
    <property type="entry name" value="MUTATOR TRANSPOSASE MUDRA PROTEIN"/>
    <property type="match status" value="1"/>
</dbReference>
<feature type="compositionally biased region" description="Acidic residues" evidence="1">
    <location>
        <begin position="250"/>
        <end position="262"/>
    </location>
</feature>
<gene>
    <name evidence="3" type="ORF">OsJ_14029</name>
</gene>
<feature type="compositionally biased region" description="Acidic residues" evidence="1">
    <location>
        <begin position="100"/>
        <end position="115"/>
    </location>
</feature>
<feature type="region of interest" description="Disordered" evidence="1">
    <location>
        <begin position="701"/>
        <end position="740"/>
    </location>
</feature>
<protein>
    <recommendedName>
        <fullName evidence="2">Transposase MuDR plant domain-containing protein</fullName>
    </recommendedName>
</protein>
<dbReference type="AlphaFoldDB" id="B9FE32"/>
<feature type="region of interest" description="Disordered" evidence="1">
    <location>
        <begin position="171"/>
        <end position="262"/>
    </location>
</feature>
<proteinExistence type="predicted"/>
<feature type="domain" description="Transposase MuDR plant" evidence="2">
    <location>
        <begin position="286"/>
        <end position="344"/>
    </location>
</feature>
<feature type="region of interest" description="Disordered" evidence="1">
    <location>
        <begin position="790"/>
        <end position="818"/>
    </location>
</feature>
<dbReference type="InterPro" id="IPR004332">
    <property type="entry name" value="Transposase_MuDR"/>
</dbReference>
<organism evidence="3">
    <name type="scientific">Oryza sativa subsp. japonica</name>
    <name type="common">Rice</name>
    <dbReference type="NCBI Taxonomy" id="39947"/>
    <lineage>
        <taxon>Eukaryota</taxon>
        <taxon>Viridiplantae</taxon>
        <taxon>Streptophyta</taxon>
        <taxon>Embryophyta</taxon>
        <taxon>Tracheophyta</taxon>
        <taxon>Spermatophyta</taxon>
        <taxon>Magnoliopsida</taxon>
        <taxon>Liliopsida</taxon>
        <taxon>Poales</taxon>
        <taxon>Poaceae</taxon>
        <taxon>BOP clade</taxon>
        <taxon>Oryzoideae</taxon>
        <taxon>Oryzeae</taxon>
        <taxon>Oryzinae</taxon>
        <taxon>Oryza</taxon>
        <taxon>Oryza sativa</taxon>
    </lineage>
</organism>
<name>B9FE32_ORYSJ</name>
<feature type="compositionally biased region" description="Acidic residues" evidence="1">
    <location>
        <begin position="206"/>
        <end position="215"/>
    </location>
</feature>
<feature type="compositionally biased region" description="Polar residues" evidence="1">
    <location>
        <begin position="180"/>
        <end position="191"/>
    </location>
</feature>
<dbReference type="EMBL" id="CM000141">
    <property type="protein sequence ID" value="EEE60615.1"/>
    <property type="molecule type" value="Genomic_DNA"/>
</dbReference>
<dbReference type="Proteomes" id="UP000007752">
    <property type="component" value="Chromosome 4"/>
</dbReference>
<feature type="region of interest" description="Disordered" evidence="1">
    <location>
        <begin position="607"/>
        <end position="687"/>
    </location>
</feature>
<accession>B9FE32</accession>
<feature type="compositionally biased region" description="Low complexity" evidence="1">
    <location>
        <begin position="794"/>
        <end position="806"/>
    </location>
</feature>
<dbReference type="Pfam" id="PF03108">
    <property type="entry name" value="DBD_Tnp_Mut"/>
    <property type="match status" value="1"/>
</dbReference>
<dbReference type="PANTHER" id="PTHR31973">
    <property type="entry name" value="POLYPROTEIN, PUTATIVE-RELATED"/>
    <property type="match status" value="1"/>
</dbReference>
<feature type="region of interest" description="Disordered" evidence="1">
    <location>
        <begin position="100"/>
        <end position="120"/>
    </location>
</feature>
<evidence type="ECO:0000256" key="1">
    <source>
        <dbReference type="SAM" id="MobiDB-lite"/>
    </source>
</evidence>
<sequence length="818" mass="91704">MDPFGTLAVRFHFNGEFVNRGRQKLYCGGREAMSYIDRDKVSLPELFGHLKDHCKFVDDKVCGFMSDCISEGSVVEVYADEPIVIDVDEEEHSDYEAEMELDLDEESEEEGDEDKDGDRNVKVKDKGKAIVDKGKGKAVVGAGKGKAIEVDESASDRRIVIYRERSPLRENAPIREYSPSRDTSPINTILPSDSEDDSDYVGGDDCPSEDDEEAREIEGHYKELKRKMRAGKSARTAGGPKDGNDTPYADSDDEDSYDEVGSDGELVRRKGKFPRFQKQPGVPVFELGMKFSSKHQFKKTIIKYALAERKVINFIKDDHKRVRAKCDWASCPWVCLLSKTTRSDSWQIATYDSMHACPPRRDSRHVSSVRIAEKYGKFIVDNPGWPLSHMKATVQQEMFADASISKLKRAKRLVMQKAFDVTKGQYQKLYNYQQELLRTNRGSTVAINRVIGIEPPVFKRIYICLDGCKKGFMAGCRKGIINAVSKWAPEAEHRNCARHIYANWKRHFNDKVFQKKFWKCAKASCRMLFNLPRAKLAQLTPARAQAILNTHPEHWSRAWFRLGFNCDSVDNNICESFNKWILEARFFPIITMLETIRRKVMPVEGMTSWPDDPREPLNAPGYIQMPGRPKTERRREPNEPAKPTKASKFGTIMRCRSCKQPGHNSKGCHMHSGAGGSTSAAATSAPGNTVTANNNLVLSSTPSSIAQSRKRKAAELSTSTSACHTRKRTSPTKKSANTNSSLVKVAASARLATERGGSTSVKLQAIVPHSQCSSSASMRITSEKASVYVQAQEPATTKPKKTPTGPLMLIPPWETDKL</sequence>
<reference evidence="3" key="2">
    <citation type="submission" date="2008-12" db="EMBL/GenBank/DDBJ databases">
        <title>Improved gene annotation of the rice (Oryza sativa) genomes.</title>
        <authorList>
            <person name="Wang J."/>
            <person name="Li R."/>
            <person name="Fan W."/>
            <person name="Huang Q."/>
            <person name="Zhang J."/>
            <person name="Zhou Y."/>
            <person name="Hu Y."/>
            <person name="Zi S."/>
            <person name="Li J."/>
            <person name="Ni P."/>
            <person name="Zheng H."/>
            <person name="Zhang Y."/>
            <person name="Zhao M."/>
            <person name="Hao Q."/>
            <person name="McDermott J."/>
            <person name="Samudrala R."/>
            <person name="Kristiansen K."/>
            <person name="Wong G.K.-S."/>
        </authorList>
    </citation>
    <scope>NUCLEOTIDE SEQUENCE</scope>
</reference>
<evidence type="ECO:0000313" key="3">
    <source>
        <dbReference type="EMBL" id="EEE60615.1"/>
    </source>
</evidence>